<keyword evidence="3" id="KW-1185">Reference proteome</keyword>
<accession>A0ABS2PHL8</accession>
<dbReference type="Pfam" id="PF01381">
    <property type="entry name" value="HTH_3"/>
    <property type="match status" value="1"/>
</dbReference>
<dbReference type="EMBL" id="JAFBEC010000019">
    <property type="protein sequence ID" value="MBM7634935.1"/>
    <property type="molecule type" value="Genomic_DNA"/>
</dbReference>
<dbReference type="Gene3D" id="1.10.260.40">
    <property type="entry name" value="lambda repressor-like DNA-binding domains"/>
    <property type="match status" value="1"/>
</dbReference>
<sequence length="71" mass="7990">MFGLGRPRTDFGKMMENEGITQQKLSDESGVSQATISSLMTDAEYRAKLSTEEKLKQALKRLGVKNLSKYF</sequence>
<evidence type="ECO:0000313" key="3">
    <source>
        <dbReference type="Proteomes" id="UP000741863"/>
    </source>
</evidence>
<proteinExistence type="predicted"/>
<name>A0ABS2PHL8_9BACL</name>
<dbReference type="Proteomes" id="UP000741863">
    <property type="component" value="Unassembled WGS sequence"/>
</dbReference>
<dbReference type="PROSITE" id="PS50943">
    <property type="entry name" value="HTH_CROC1"/>
    <property type="match status" value="1"/>
</dbReference>
<comment type="caution">
    <text evidence="2">The sequence shown here is derived from an EMBL/GenBank/DDBJ whole genome shotgun (WGS) entry which is preliminary data.</text>
</comment>
<evidence type="ECO:0000313" key="2">
    <source>
        <dbReference type="EMBL" id="MBM7634935.1"/>
    </source>
</evidence>
<evidence type="ECO:0000259" key="1">
    <source>
        <dbReference type="PROSITE" id="PS50943"/>
    </source>
</evidence>
<dbReference type="CDD" id="cd00093">
    <property type="entry name" value="HTH_XRE"/>
    <property type="match status" value="1"/>
</dbReference>
<organism evidence="2 3">
    <name type="scientific">Geomicrobium sediminis</name>
    <dbReference type="NCBI Taxonomy" id="1347788"/>
    <lineage>
        <taxon>Bacteria</taxon>
        <taxon>Bacillati</taxon>
        <taxon>Bacillota</taxon>
        <taxon>Bacilli</taxon>
        <taxon>Bacillales</taxon>
        <taxon>Geomicrobium</taxon>
    </lineage>
</organism>
<dbReference type="SUPFAM" id="SSF47413">
    <property type="entry name" value="lambda repressor-like DNA-binding domains"/>
    <property type="match status" value="1"/>
</dbReference>
<gene>
    <name evidence="2" type="ORF">JOD17_004062</name>
</gene>
<dbReference type="InterPro" id="IPR010982">
    <property type="entry name" value="Lambda_DNA-bd_dom_sf"/>
</dbReference>
<protein>
    <submittedName>
        <fullName evidence="2">Transcriptional regulator</fullName>
    </submittedName>
</protein>
<dbReference type="InterPro" id="IPR001387">
    <property type="entry name" value="Cro/C1-type_HTH"/>
</dbReference>
<reference evidence="2 3" key="1">
    <citation type="submission" date="2021-01" db="EMBL/GenBank/DDBJ databases">
        <title>Genomic Encyclopedia of Type Strains, Phase IV (KMG-IV): sequencing the most valuable type-strain genomes for metagenomic binning, comparative biology and taxonomic classification.</title>
        <authorList>
            <person name="Goeker M."/>
        </authorList>
    </citation>
    <scope>NUCLEOTIDE SEQUENCE [LARGE SCALE GENOMIC DNA]</scope>
    <source>
        <strain evidence="2 3">DSM 25540</strain>
    </source>
</reference>
<dbReference type="RefSeq" id="WP_338028838.1">
    <property type="nucleotide sequence ID" value="NZ_JAFBEC010000019.1"/>
</dbReference>
<feature type="domain" description="HTH cro/C1-type" evidence="1">
    <location>
        <begin position="13"/>
        <end position="39"/>
    </location>
</feature>